<dbReference type="EMBL" id="JAKIKS010000166">
    <property type="protein sequence ID" value="MCL1127487.1"/>
    <property type="molecule type" value="Genomic_DNA"/>
</dbReference>
<evidence type="ECO:0000256" key="1">
    <source>
        <dbReference type="SAM" id="Phobius"/>
    </source>
</evidence>
<evidence type="ECO:0000313" key="3">
    <source>
        <dbReference type="Proteomes" id="UP001203423"/>
    </source>
</evidence>
<reference evidence="2 3" key="1">
    <citation type="submission" date="2022-01" db="EMBL/GenBank/DDBJ databases">
        <title>Whole genome-based taxonomy of the Shewanellaceae.</title>
        <authorList>
            <person name="Martin-Rodriguez A.J."/>
        </authorList>
    </citation>
    <scope>NUCLEOTIDE SEQUENCE [LARGE SCALE GENOMIC DNA]</scope>
    <source>
        <strain evidence="2 3">DSM 17177</strain>
    </source>
</reference>
<evidence type="ECO:0008006" key="4">
    <source>
        <dbReference type="Google" id="ProtNLM"/>
    </source>
</evidence>
<sequence>MINDIILYLESNQPIATIVTGMLAIFAVLVSQISLYFLQKSDHNHQIGLKNIEITLKKKEELIDHINIQIKDITKVEDIFDLWESNFEANYMPSQMSQVLRDIDNRVNKIHIIIQLYFEEYIPYINKIRREAQEFHEICAAHFMAAKFGSEDYYKTDPMNIVEICNSYAVSYMHLSSHFIEPKLITKYPLK</sequence>
<accession>A0ABT0LIF2</accession>
<keyword evidence="1" id="KW-1133">Transmembrane helix</keyword>
<dbReference type="Proteomes" id="UP001203423">
    <property type="component" value="Unassembled WGS sequence"/>
</dbReference>
<dbReference type="RefSeq" id="WP_248942929.1">
    <property type="nucleotide sequence ID" value="NZ_JAKIKS010000166.1"/>
</dbReference>
<comment type="caution">
    <text evidence="2">The sequence shown here is derived from an EMBL/GenBank/DDBJ whole genome shotgun (WGS) entry which is preliminary data.</text>
</comment>
<keyword evidence="1" id="KW-0812">Transmembrane</keyword>
<feature type="transmembrane region" description="Helical" evidence="1">
    <location>
        <begin position="15"/>
        <end position="38"/>
    </location>
</feature>
<keyword evidence="1" id="KW-0472">Membrane</keyword>
<evidence type="ECO:0000313" key="2">
    <source>
        <dbReference type="EMBL" id="MCL1127487.1"/>
    </source>
</evidence>
<gene>
    <name evidence="2" type="ORF">L2764_24185</name>
</gene>
<organism evidence="2 3">
    <name type="scientific">Shewanella surugensis</name>
    <dbReference type="NCBI Taxonomy" id="212020"/>
    <lineage>
        <taxon>Bacteria</taxon>
        <taxon>Pseudomonadati</taxon>
        <taxon>Pseudomonadota</taxon>
        <taxon>Gammaproteobacteria</taxon>
        <taxon>Alteromonadales</taxon>
        <taxon>Shewanellaceae</taxon>
        <taxon>Shewanella</taxon>
    </lineage>
</organism>
<protein>
    <recommendedName>
        <fullName evidence="4">LemA family protein</fullName>
    </recommendedName>
</protein>
<name>A0ABT0LIF2_9GAMM</name>
<keyword evidence="3" id="KW-1185">Reference proteome</keyword>
<proteinExistence type="predicted"/>